<dbReference type="EMBL" id="CALNXI010000747">
    <property type="protein sequence ID" value="CAH3043385.1"/>
    <property type="molecule type" value="Genomic_DNA"/>
</dbReference>
<organism evidence="2 3">
    <name type="scientific">Porites evermanni</name>
    <dbReference type="NCBI Taxonomy" id="104178"/>
    <lineage>
        <taxon>Eukaryota</taxon>
        <taxon>Metazoa</taxon>
        <taxon>Cnidaria</taxon>
        <taxon>Anthozoa</taxon>
        <taxon>Hexacorallia</taxon>
        <taxon>Scleractinia</taxon>
        <taxon>Fungiina</taxon>
        <taxon>Poritidae</taxon>
        <taxon>Porites</taxon>
    </lineage>
</organism>
<comment type="caution">
    <text evidence="2">The sequence shown here is derived from an EMBL/GenBank/DDBJ whole genome shotgun (WGS) entry which is preliminary data.</text>
</comment>
<name>A0ABN8N5K2_9CNID</name>
<dbReference type="Proteomes" id="UP001159427">
    <property type="component" value="Unassembled WGS sequence"/>
</dbReference>
<evidence type="ECO:0000256" key="1">
    <source>
        <dbReference type="SAM" id="SignalP"/>
    </source>
</evidence>
<keyword evidence="1" id="KW-0732">Signal</keyword>
<gene>
    <name evidence="2" type="ORF">PEVE_00040614</name>
</gene>
<keyword evidence="3" id="KW-1185">Reference proteome</keyword>
<dbReference type="PROSITE" id="PS51257">
    <property type="entry name" value="PROKAR_LIPOPROTEIN"/>
    <property type="match status" value="1"/>
</dbReference>
<feature type="signal peptide" evidence="1">
    <location>
        <begin position="1"/>
        <end position="23"/>
    </location>
</feature>
<proteinExistence type="predicted"/>
<evidence type="ECO:0000313" key="2">
    <source>
        <dbReference type="EMBL" id="CAH3043385.1"/>
    </source>
</evidence>
<protein>
    <submittedName>
        <fullName evidence="2">Uncharacterized protein</fullName>
    </submittedName>
</protein>
<feature type="chain" id="PRO_5045118252" evidence="1">
    <location>
        <begin position="24"/>
        <end position="414"/>
    </location>
</feature>
<reference evidence="2 3" key="1">
    <citation type="submission" date="2022-05" db="EMBL/GenBank/DDBJ databases">
        <authorList>
            <consortium name="Genoscope - CEA"/>
            <person name="William W."/>
        </authorList>
    </citation>
    <scope>NUCLEOTIDE SEQUENCE [LARGE SCALE GENOMIC DNA]</scope>
</reference>
<sequence length="414" mass="45529">MKFLSLAIFVGLFLAACVSCSVAAKSSNNNARRKTITSGDFIILKSAHSSYSKLSLSCNKSGCQWTHCPSNDAEVSSPCSPENTEFKITARGETLGKPIKSGEKVSLIVRKYGPQYKLTCGKSSTAQCHLDSFKGDMTGNNWLIYDNATFQIFSKEAEDSTPIHNGDVAFTVSSSSMKFLGVTVFVALISLGGVNCSDSVAVNTNNLQVSCSVPIEDVWTDLSRVHRYPVIKSGDQIVLRLAHSSYSSYLLYCLTSYCELSQCSGSQSMTKSLWSSCSSYSMFYITAFGRVNGEPINSGDTVSLSSAGYGSSYRLRCYTSSTTYCRVSSITSTITGNEWLYYSYATFEIYAKNAVDGTPLQYGDVVGLKYPYYASSYWMSYYSSYFRPRSCSSYSKTSCAKENTFSGFRIFKRL</sequence>
<evidence type="ECO:0000313" key="3">
    <source>
        <dbReference type="Proteomes" id="UP001159427"/>
    </source>
</evidence>
<accession>A0ABN8N5K2</accession>